<organism evidence="3 4">
    <name type="scientific">Streptomyces durmitorensis</name>
    <dbReference type="NCBI Taxonomy" id="319947"/>
    <lineage>
        <taxon>Bacteria</taxon>
        <taxon>Bacillati</taxon>
        <taxon>Actinomycetota</taxon>
        <taxon>Actinomycetes</taxon>
        <taxon>Kitasatosporales</taxon>
        <taxon>Streptomycetaceae</taxon>
        <taxon>Streptomyces</taxon>
    </lineage>
</organism>
<reference evidence="3 4" key="1">
    <citation type="submission" date="2022-05" db="EMBL/GenBank/DDBJ databases">
        <authorList>
            <person name="Zhou X."/>
            <person name="Li K."/>
            <person name="Man Y."/>
        </authorList>
    </citation>
    <scope>NUCLEOTIDE SEQUENCE [LARGE SCALE GENOMIC DNA]</scope>
    <source>
        <strain evidence="3 4">MS405</strain>
    </source>
</reference>
<proteinExistence type="predicted"/>
<evidence type="ECO:0008006" key="5">
    <source>
        <dbReference type="Google" id="ProtNLM"/>
    </source>
</evidence>
<dbReference type="Proteomes" id="UP000829992">
    <property type="component" value="Chromosome"/>
</dbReference>
<dbReference type="RefSeq" id="WP_249586591.1">
    <property type="nucleotide sequence ID" value="NZ_BAAAQL010000008.1"/>
</dbReference>
<keyword evidence="2" id="KW-0732">Signal</keyword>
<accession>A0ABY4PNY2</accession>
<sequence>MTPLKTSAKASAALLGALTLALATGTSASASASADTAPRSPGGWQESGVSSVNSLTGSQGLASRADGSLLYRGLASIPLDLRIKGWSHVGDPDIAAGHTVDAYQGGDDAKSKMFAVTTPGGKRYLYEHQLDAGEKLNNSFAALSPGNQWLVSGEWGDQNRLQVFPAPLLNSSTPPTGGALPQAGQITLDKPVRDIQGCDFVSATRLVCASNDASKELWPEDRPVLQVDLEHALDGKPVTGKVSSLFAAPQRSLCSGTFETEGVDYDSERRTLRAEVVPPAPCLVTTSVYSYKPTTG</sequence>
<evidence type="ECO:0000256" key="2">
    <source>
        <dbReference type="SAM" id="SignalP"/>
    </source>
</evidence>
<keyword evidence="4" id="KW-1185">Reference proteome</keyword>
<name>A0ABY4PNY2_9ACTN</name>
<evidence type="ECO:0000313" key="3">
    <source>
        <dbReference type="EMBL" id="UQT55100.1"/>
    </source>
</evidence>
<evidence type="ECO:0000256" key="1">
    <source>
        <dbReference type="SAM" id="MobiDB-lite"/>
    </source>
</evidence>
<feature type="region of interest" description="Disordered" evidence="1">
    <location>
        <begin position="30"/>
        <end position="57"/>
    </location>
</feature>
<feature type="compositionally biased region" description="Polar residues" evidence="1">
    <location>
        <begin position="47"/>
        <end position="57"/>
    </location>
</feature>
<evidence type="ECO:0000313" key="4">
    <source>
        <dbReference type="Proteomes" id="UP000829992"/>
    </source>
</evidence>
<gene>
    <name evidence="3" type="ORF">M4V62_08330</name>
</gene>
<dbReference type="EMBL" id="CP097289">
    <property type="protein sequence ID" value="UQT55100.1"/>
    <property type="molecule type" value="Genomic_DNA"/>
</dbReference>
<protein>
    <recommendedName>
        <fullName evidence="5">Secreted protein</fullName>
    </recommendedName>
</protein>
<feature type="signal peptide" evidence="2">
    <location>
        <begin position="1"/>
        <end position="32"/>
    </location>
</feature>
<feature type="chain" id="PRO_5045818050" description="Secreted protein" evidence="2">
    <location>
        <begin position="33"/>
        <end position="296"/>
    </location>
</feature>